<reference evidence="2" key="1">
    <citation type="submission" date="2021-01" db="EMBL/GenBank/DDBJ databases">
        <title>Rhizobium sp. strain KVB221 16S ribosomal RNA gene Genome sequencing and assembly.</title>
        <authorList>
            <person name="Kang M."/>
        </authorList>
    </citation>
    <scope>NUCLEOTIDE SEQUENCE</scope>
    <source>
        <strain evidence="2">KVB221</strain>
    </source>
</reference>
<dbReference type="AlphaFoldDB" id="A0A937CPR2"/>
<gene>
    <name evidence="2" type="ORF">JJB09_24680</name>
</gene>
<keyword evidence="3" id="KW-1185">Reference proteome</keyword>
<dbReference type="Proteomes" id="UP000633219">
    <property type="component" value="Unassembled WGS sequence"/>
</dbReference>
<feature type="region of interest" description="Disordered" evidence="1">
    <location>
        <begin position="152"/>
        <end position="173"/>
    </location>
</feature>
<protein>
    <submittedName>
        <fullName evidence="2">Helix-turn-helix domain-containing protein</fullName>
    </submittedName>
</protein>
<dbReference type="Gene3D" id="1.10.10.10">
    <property type="entry name" value="Winged helix-like DNA-binding domain superfamily/Winged helix DNA-binding domain"/>
    <property type="match status" value="1"/>
</dbReference>
<organism evidence="2 3">
    <name type="scientific">Rhizobium setariae</name>
    <dbReference type="NCBI Taxonomy" id="2801340"/>
    <lineage>
        <taxon>Bacteria</taxon>
        <taxon>Pseudomonadati</taxon>
        <taxon>Pseudomonadota</taxon>
        <taxon>Alphaproteobacteria</taxon>
        <taxon>Hyphomicrobiales</taxon>
        <taxon>Rhizobiaceae</taxon>
        <taxon>Rhizobium/Agrobacterium group</taxon>
        <taxon>Rhizobium</taxon>
    </lineage>
</organism>
<comment type="caution">
    <text evidence="2">The sequence shown here is derived from an EMBL/GenBank/DDBJ whole genome shotgun (WGS) entry which is preliminary data.</text>
</comment>
<dbReference type="EMBL" id="JAEQNC010000020">
    <property type="protein sequence ID" value="MBL0375216.1"/>
    <property type="molecule type" value="Genomic_DNA"/>
</dbReference>
<sequence>MTALQRNDVAIAQKAINLARGLSGAEKAVASAIIDHFNRKTGQCDPSIERLAALLELDERTVRRATAALSAEHGLFRKRSHGGKSFRASYAPIWSTFRAIVNEWDQRMKGDPTTNGSGGNRAEMSGSASADEAPMSRNVTHVTHVTRDIYDKKDDGNRTEMSAYTGQKCPVEPGENVLQTNLNNPSYKPIASEPTEFVAARDPQKPNLEPLSQGLLRGEIAAAKPPGYEARERAATRGCSHADAAWATAEARLQDATRKLSFDLQANIIEHSTEITWNLAVSAEMRRRGQGLVIILDEMRSAATPGAGGHANAH</sequence>
<proteinExistence type="predicted"/>
<accession>A0A937CPR2</accession>
<dbReference type="Pfam" id="PF13730">
    <property type="entry name" value="HTH_36"/>
    <property type="match status" value="1"/>
</dbReference>
<evidence type="ECO:0000313" key="2">
    <source>
        <dbReference type="EMBL" id="MBL0375216.1"/>
    </source>
</evidence>
<name>A0A937CPR2_9HYPH</name>
<dbReference type="RefSeq" id="WP_201663762.1">
    <property type="nucleotide sequence ID" value="NZ_JAEQNC010000020.1"/>
</dbReference>
<evidence type="ECO:0000256" key="1">
    <source>
        <dbReference type="SAM" id="MobiDB-lite"/>
    </source>
</evidence>
<evidence type="ECO:0000313" key="3">
    <source>
        <dbReference type="Proteomes" id="UP000633219"/>
    </source>
</evidence>
<feature type="region of interest" description="Disordered" evidence="1">
    <location>
        <begin position="106"/>
        <end position="139"/>
    </location>
</feature>
<dbReference type="InterPro" id="IPR036388">
    <property type="entry name" value="WH-like_DNA-bd_sf"/>
</dbReference>